<evidence type="ECO:0000313" key="2">
    <source>
        <dbReference type="Proteomes" id="UP000450676"/>
    </source>
</evidence>
<name>A0A7X4HGJ9_9BURK</name>
<accession>A0A7X4HGJ9</accession>
<evidence type="ECO:0000313" key="1">
    <source>
        <dbReference type="EMBL" id="MYN09770.1"/>
    </source>
</evidence>
<evidence type="ECO:0008006" key="3">
    <source>
        <dbReference type="Google" id="ProtNLM"/>
    </source>
</evidence>
<dbReference type="Proteomes" id="UP000450676">
    <property type="component" value="Unassembled WGS sequence"/>
</dbReference>
<gene>
    <name evidence="1" type="ORF">GTP77_20825</name>
</gene>
<organism evidence="1 2">
    <name type="scientific">Pseudoduganella aquatica</name>
    <dbReference type="NCBI Taxonomy" id="2660641"/>
    <lineage>
        <taxon>Bacteria</taxon>
        <taxon>Pseudomonadati</taxon>
        <taxon>Pseudomonadota</taxon>
        <taxon>Betaproteobacteria</taxon>
        <taxon>Burkholderiales</taxon>
        <taxon>Oxalobacteraceae</taxon>
        <taxon>Telluria group</taxon>
        <taxon>Pseudoduganella</taxon>
    </lineage>
</organism>
<proteinExistence type="predicted"/>
<sequence length="169" mass="19283">MEQSITEGALTFDFPPGAKSSKYDDWSHYRNQFQNTCGASKAVDIVVKENNALWLIEVKDFRQHARTKAIDLADEIAVKVRDTLAGLVSAQCHAVNTDEQRMAKELLKSRKLRVVCHLEQPAKHSRLRPRAFEPDKLELKLRTLLKAIDPHPAVVDKNSLHDTMNWTVR</sequence>
<protein>
    <recommendedName>
        <fullName evidence="3">Cysteinyl-tRNA synthetase</fullName>
    </recommendedName>
</protein>
<keyword evidence="2" id="KW-1185">Reference proteome</keyword>
<comment type="caution">
    <text evidence="1">The sequence shown here is derived from an EMBL/GenBank/DDBJ whole genome shotgun (WGS) entry which is preliminary data.</text>
</comment>
<dbReference type="EMBL" id="WWCU01000027">
    <property type="protein sequence ID" value="MYN09770.1"/>
    <property type="molecule type" value="Genomic_DNA"/>
</dbReference>
<reference evidence="1 2" key="1">
    <citation type="submission" date="2019-12" db="EMBL/GenBank/DDBJ databases">
        <title>Novel species isolated from a subtropical stream in China.</title>
        <authorList>
            <person name="Lu H."/>
        </authorList>
    </citation>
    <scope>NUCLEOTIDE SEQUENCE [LARGE SCALE GENOMIC DNA]</scope>
    <source>
        <strain evidence="1 2">FT127W</strain>
    </source>
</reference>
<dbReference type="AlphaFoldDB" id="A0A7X4HGJ9"/>